<dbReference type="PANTHER" id="PTHR46685">
    <property type="entry name" value="28S RIBOSOMAL PROTEIN S15, MITOCHONDRIAL"/>
    <property type="match status" value="1"/>
</dbReference>
<evidence type="ECO:0000256" key="10">
    <source>
        <dbReference type="PROSITE-ProRule" id="PRU00497"/>
    </source>
</evidence>
<evidence type="ECO:0000256" key="9">
    <source>
        <dbReference type="ARBA" id="ARBA00035528"/>
    </source>
</evidence>
<dbReference type="InterPro" id="IPR009068">
    <property type="entry name" value="uS15_NS1_RNA-bd_sf"/>
</dbReference>
<comment type="similarity">
    <text evidence="2">Belongs to the universal ribosomal protein uS15 family.</text>
</comment>
<dbReference type="GO" id="GO:0003735">
    <property type="term" value="F:structural constituent of ribosome"/>
    <property type="evidence" value="ECO:0007669"/>
    <property type="project" value="InterPro"/>
</dbReference>
<gene>
    <name evidence="11" type="ORF">H0235_016962</name>
</gene>
<dbReference type="InterPro" id="IPR000618">
    <property type="entry name" value="Insect_cuticle"/>
</dbReference>
<keyword evidence="12" id="KW-1185">Reference proteome</keyword>
<dbReference type="SUPFAM" id="SSF47060">
    <property type="entry name" value="S15/NS1 RNA-binding domain"/>
    <property type="match status" value="1"/>
</dbReference>
<keyword evidence="7" id="KW-0687">Ribonucleoprotein</keyword>
<dbReference type="PROSITE" id="PS00233">
    <property type="entry name" value="CHIT_BIND_RR_1"/>
    <property type="match status" value="1"/>
</dbReference>
<comment type="subcellular location">
    <subcellularLocation>
        <location evidence="1">Mitochondrion</location>
    </subcellularLocation>
</comment>
<dbReference type="GO" id="GO:0005763">
    <property type="term" value="C:mitochondrial small ribosomal subunit"/>
    <property type="evidence" value="ECO:0007669"/>
    <property type="project" value="TreeGrafter"/>
</dbReference>
<evidence type="ECO:0000256" key="7">
    <source>
        <dbReference type="ARBA" id="ARBA00023274"/>
    </source>
</evidence>
<evidence type="ECO:0000313" key="12">
    <source>
        <dbReference type="Proteomes" id="UP000600918"/>
    </source>
</evidence>
<dbReference type="SMART" id="SM01387">
    <property type="entry name" value="Ribosomal_S15"/>
    <property type="match status" value="1"/>
</dbReference>
<keyword evidence="3 10" id="KW-0193">Cuticle</keyword>
<dbReference type="Pfam" id="PF00379">
    <property type="entry name" value="Chitin_bind_4"/>
    <property type="match status" value="1"/>
</dbReference>
<comment type="caution">
    <text evidence="11">The sequence shown here is derived from an EMBL/GenBank/DDBJ whole genome shotgun (WGS) entry which is preliminary data.</text>
</comment>
<dbReference type="Gene3D" id="1.10.287.10">
    <property type="entry name" value="S15/NS1, RNA-binding"/>
    <property type="match status" value="1"/>
</dbReference>
<dbReference type="InterPro" id="IPR031311">
    <property type="entry name" value="CHIT_BIND_RR_consensus"/>
</dbReference>
<protein>
    <recommendedName>
        <fullName evidence="8">Small ribosomal subunit protein uS15m</fullName>
    </recommendedName>
    <alternativeName>
        <fullName evidence="9">28S ribosomal protein S15, mitochondrial</fullName>
    </alternativeName>
</protein>
<dbReference type="InterPro" id="IPR000589">
    <property type="entry name" value="Ribosomal_uS15"/>
</dbReference>
<evidence type="ECO:0000256" key="6">
    <source>
        <dbReference type="ARBA" id="ARBA00023128"/>
    </source>
</evidence>
<keyword evidence="6" id="KW-0496">Mitochondrion</keyword>
<organism evidence="11 12">
    <name type="scientific">Vespula pensylvanica</name>
    <name type="common">Western yellow jacket</name>
    <name type="synonym">Wasp</name>
    <dbReference type="NCBI Taxonomy" id="30213"/>
    <lineage>
        <taxon>Eukaryota</taxon>
        <taxon>Metazoa</taxon>
        <taxon>Ecdysozoa</taxon>
        <taxon>Arthropoda</taxon>
        <taxon>Hexapoda</taxon>
        <taxon>Insecta</taxon>
        <taxon>Pterygota</taxon>
        <taxon>Neoptera</taxon>
        <taxon>Endopterygota</taxon>
        <taxon>Hymenoptera</taxon>
        <taxon>Apocrita</taxon>
        <taxon>Aculeata</taxon>
        <taxon>Vespoidea</taxon>
        <taxon>Vespidae</taxon>
        <taxon>Vespinae</taxon>
        <taxon>Vespula</taxon>
    </lineage>
</organism>
<dbReference type="EMBL" id="JACSDY010000021">
    <property type="protein sequence ID" value="KAF7394367.1"/>
    <property type="molecule type" value="Genomic_DNA"/>
</dbReference>
<evidence type="ECO:0000256" key="4">
    <source>
        <dbReference type="ARBA" id="ARBA00022946"/>
    </source>
</evidence>
<dbReference type="PROSITE" id="PS51155">
    <property type="entry name" value="CHIT_BIND_RR_2"/>
    <property type="match status" value="1"/>
</dbReference>
<dbReference type="GO" id="GO:0003723">
    <property type="term" value="F:RNA binding"/>
    <property type="evidence" value="ECO:0007669"/>
    <property type="project" value="TreeGrafter"/>
</dbReference>
<evidence type="ECO:0000256" key="5">
    <source>
        <dbReference type="ARBA" id="ARBA00022980"/>
    </source>
</evidence>
<dbReference type="AlphaFoldDB" id="A0A834N2X6"/>
<proteinExistence type="inferred from homology"/>
<dbReference type="Proteomes" id="UP000600918">
    <property type="component" value="Unassembled WGS sequence"/>
</dbReference>
<accession>A0A834N2X6</accession>
<dbReference type="Pfam" id="PF00312">
    <property type="entry name" value="Ribosomal_S15"/>
    <property type="match status" value="1"/>
</dbReference>
<evidence type="ECO:0000256" key="8">
    <source>
        <dbReference type="ARBA" id="ARBA00035249"/>
    </source>
</evidence>
<dbReference type="PRINTS" id="PR00947">
    <property type="entry name" value="CUTICLE"/>
</dbReference>
<dbReference type="GO" id="GO:0042302">
    <property type="term" value="F:structural constituent of cuticle"/>
    <property type="evidence" value="ECO:0007669"/>
    <property type="project" value="UniProtKB-UniRule"/>
</dbReference>
<evidence type="ECO:0000256" key="2">
    <source>
        <dbReference type="ARBA" id="ARBA00008434"/>
    </source>
</evidence>
<keyword evidence="4" id="KW-0809">Transit peptide</keyword>
<evidence type="ECO:0000256" key="1">
    <source>
        <dbReference type="ARBA" id="ARBA00004173"/>
    </source>
</evidence>
<reference evidence="11" key="1">
    <citation type="journal article" date="2020" name="G3 (Bethesda)">
        <title>High-Quality Assemblies for Three Invasive Social Wasps from the &lt;i&gt;Vespula&lt;/i&gt; Genus.</title>
        <authorList>
            <person name="Harrop T.W.R."/>
            <person name="Guhlin J."/>
            <person name="McLaughlin G.M."/>
            <person name="Permina E."/>
            <person name="Stockwell P."/>
            <person name="Gilligan J."/>
            <person name="Le Lec M.F."/>
            <person name="Gruber M.A.M."/>
            <person name="Quinn O."/>
            <person name="Lovegrove M."/>
            <person name="Duncan E.J."/>
            <person name="Remnant E.J."/>
            <person name="Van Eeckhoven J."/>
            <person name="Graham B."/>
            <person name="Knapp R.A."/>
            <person name="Langford K.W."/>
            <person name="Kronenberg Z."/>
            <person name="Press M.O."/>
            <person name="Eacker S.M."/>
            <person name="Wilson-Rankin E.E."/>
            <person name="Purcell J."/>
            <person name="Lester P.J."/>
            <person name="Dearden P.K."/>
        </authorList>
    </citation>
    <scope>NUCLEOTIDE SEQUENCE</scope>
    <source>
        <strain evidence="11">Volc-1</strain>
    </source>
</reference>
<keyword evidence="5" id="KW-0689">Ribosomal protein</keyword>
<sequence length="478" mass="54984">MNKLVNCCKYFSKITVNTTKNQYFIREYASHLSDYNIKWVRPEPVCITEPKKSGDLGIPHDIKATNLLAGYDKSKELQDADEIVKKLVTLEFHPRKETIHIRREKILELVKRHKLDRGSPETKIAAMTAEILQLQEIIKKNPRDKKKKVFLKEIIEKRNKYLRLMRTWDYKRFEWILEKLNLIYKKPPLDNTPPYRKDSLRKLTQKLCDKIKQEKLDAYKAELQNQQKLFYKQKLEDFIFIRNEELELGIESTITEDDIENILLLCCLLQFIHADVYSEYNPENFESRRNFYPCSPVGSLPLDAIPPAIACAFKSTSTAKRGSNVPSSRAPPPSPTYVKVSSPISYKPLPRTSSLVYVAPPIVKSASAVVATDRKSVEKDVDYMSYPKYSFNYGVIDGYTGDSKSAWEERDGDTVKGEYSVVEADGTIRTVSYTADDHNGFNAVVTRSEPPKKEKSSENVKAFIPASLLHGDIKKLRH</sequence>
<evidence type="ECO:0000256" key="3">
    <source>
        <dbReference type="ARBA" id="ARBA00022460"/>
    </source>
</evidence>
<dbReference type="GO" id="GO:0032543">
    <property type="term" value="P:mitochondrial translation"/>
    <property type="evidence" value="ECO:0007669"/>
    <property type="project" value="TreeGrafter"/>
</dbReference>
<dbReference type="PANTHER" id="PTHR46685:SF1">
    <property type="entry name" value="SMALL RIBOSOMAL SUBUNIT PROTEIN US15M"/>
    <property type="match status" value="1"/>
</dbReference>
<name>A0A834N2X6_VESPE</name>
<evidence type="ECO:0000313" key="11">
    <source>
        <dbReference type="EMBL" id="KAF7394367.1"/>
    </source>
</evidence>
<dbReference type="InterPro" id="IPR052137">
    <property type="entry name" value="uS15_ribosomal"/>
</dbReference>